<organism evidence="2 3">
    <name type="scientific">Streptococcus didelphis</name>
    <dbReference type="NCBI Taxonomy" id="102886"/>
    <lineage>
        <taxon>Bacteria</taxon>
        <taxon>Bacillati</taxon>
        <taxon>Bacillota</taxon>
        <taxon>Bacilli</taxon>
        <taxon>Lactobacillales</taxon>
        <taxon>Streptococcaceae</taxon>
        <taxon>Streptococcus</taxon>
    </lineage>
</organism>
<evidence type="ECO:0000313" key="2">
    <source>
        <dbReference type="EMBL" id="WMB27959.1"/>
    </source>
</evidence>
<sequence length="51" mass="5454">MTFGSLLAAGLATVASYTVAWFVLALISGMIFIAWGYAEIKVKKLIISTSK</sequence>
<keyword evidence="1" id="KW-1133">Transmembrane helix</keyword>
<dbReference type="EMBL" id="CP110509">
    <property type="protein sequence ID" value="WMB27959.1"/>
    <property type="molecule type" value="Genomic_DNA"/>
</dbReference>
<evidence type="ECO:0000313" key="3">
    <source>
        <dbReference type="Proteomes" id="UP001238096"/>
    </source>
</evidence>
<protein>
    <recommendedName>
        <fullName evidence="4">DUF3272 family protein</fullName>
    </recommendedName>
</protein>
<proteinExistence type="predicted"/>
<dbReference type="Proteomes" id="UP001238096">
    <property type="component" value="Chromosome"/>
</dbReference>
<gene>
    <name evidence="2" type="ORF">N1496_08120</name>
</gene>
<accession>A0ABY9LGG9</accession>
<keyword evidence="1" id="KW-0812">Transmembrane</keyword>
<keyword evidence="1" id="KW-0472">Membrane</keyword>
<evidence type="ECO:0008006" key="4">
    <source>
        <dbReference type="Google" id="ProtNLM"/>
    </source>
</evidence>
<keyword evidence="3" id="KW-1185">Reference proteome</keyword>
<reference evidence="3" key="1">
    <citation type="submission" date="2022-10" db="EMBL/GenBank/DDBJ databases">
        <title>Streptococcus didelphis as causative of fatal infections in opossums (Didelphis albiventris).</title>
        <authorList>
            <person name="Breyer G.M."/>
            <person name="Da Silva M.E.R.J."/>
            <person name="Siqueira F.M."/>
        </authorList>
    </citation>
    <scope>NUCLEOTIDE SEQUENCE [LARGE SCALE GENOMIC DNA]</scope>
    <source>
        <strain evidence="3">LBVP101/21</strain>
    </source>
</reference>
<name>A0ABY9LGG9_9STRE</name>
<feature type="transmembrane region" description="Helical" evidence="1">
    <location>
        <begin position="20"/>
        <end position="38"/>
    </location>
</feature>
<evidence type="ECO:0000256" key="1">
    <source>
        <dbReference type="SAM" id="Phobius"/>
    </source>
</evidence>
<dbReference type="RefSeq" id="WP_018367051.1">
    <property type="nucleotide sequence ID" value="NZ_CP104407.1"/>
</dbReference>